<feature type="compositionally biased region" description="Polar residues" evidence="4">
    <location>
        <begin position="1142"/>
        <end position="1154"/>
    </location>
</feature>
<keyword evidence="6" id="KW-1185">Reference proteome</keyword>
<evidence type="ECO:0000256" key="1">
    <source>
        <dbReference type="ARBA" id="ARBA00005921"/>
    </source>
</evidence>
<feature type="coiled-coil region" evidence="3">
    <location>
        <begin position="241"/>
        <end position="268"/>
    </location>
</feature>
<keyword evidence="2 3" id="KW-0175">Coiled coil</keyword>
<feature type="coiled-coil region" evidence="3">
    <location>
        <begin position="915"/>
        <end position="1067"/>
    </location>
</feature>
<proteinExistence type="inferred from homology"/>
<dbReference type="Pfam" id="PF05911">
    <property type="entry name" value="FPP"/>
    <property type="match status" value="1"/>
</dbReference>
<evidence type="ECO:0000256" key="3">
    <source>
        <dbReference type="SAM" id="Coils"/>
    </source>
</evidence>
<comment type="caution">
    <text evidence="5">The sequence shown here is derived from an EMBL/GenBank/DDBJ whole genome shotgun (WGS) entry which is preliminary data.</text>
</comment>
<accession>A0A9Q0K5R9</accession>
<dbReference type="PANTHER" id="PTHR31580">
    <property type="entry name" value="FILAMENT-LIKE PLANT PROTEIN 4"/>
    <property type="match status" value="1"/>
</dbReference>
<feature type="region of interest" description="Disordered" evidence="4">
    <location>
        <begin position="511"/>
        <end position="548"/>
    </location>
</feature>
<dbReference type="PANTHER" id="PTHR31580:SF4">
    <property type="entry name" value="FILAMENT-LIKE PLANT PROTEIN 6"/>
    <property type="match status" value="1"/>
</dbReference>
<dbReference type="AlphaFoldDB" id="A0A9Q0K5R9"/>
<dbReference type="OrthoDB" id="1926355at2759"/>
<evidence type="ECO:0000313" key="6">
    <source>
        <dbReference type="Proteomes" id="UP001141806"/>
    </source>
</evidence>
<evidence type="ECO:0000256" key="4">
    <source>
        <dbReference type="SAM" id="MobiDB-lite"/>
    </source>
</evidence>
<sequence>MKLNAVLPSVITSHLYKHLLPAEVRKIPPNTGDSSGREEPLLLLNSGFISSGVLLNADVVVVFGEGIQNPNSQFPKSVSVPVIPLIWGGEREFEVLLWIFQLLDLRLYNSAGASLVSVGSQRDQENSKKVNYVQLSVESYAHFNGLEEQVKVLEDQVKVLEDQVKLSEDQVKLSEDKVKTLNENLTSAQSEMTTKENLVKQHAKVAEEAVSGWEKAEAETSALKLQLESVTLLKLTAEDRASHLDGALKECMRQIRNLKEEHELKLHEVVLTKTKQWDKIKIDFEAKIGDLKQELLRSSAENAALSRSLQERSNKLMKITEEKSQAESEIELLKTNIHSCEKEISSLNYELHISSKELEIRNEEKNMSMRSAEVVNKQHLEGVKKIAKLEAECQRLRGLVRKKLPGPAALAQMKQEVQNLGRDYGEIRPRRSRSPSPYLASLPEFSLDNVQQYHKEAEFLTARLLAMEEETNMLKEALAKRNSELQVSRNISAKTASRLRSLEAQMQALNQQKSSLKSTTDMVIEGSSSQNASNPPSLTSMSEDGIEEDGSCAESWTTTLISDLSQFKNEKDADKVIKGDNPSHLELMDDFLEMERLACLSGEPNGSISTSDGLVDKVTENMDHSALADVTKGGDLCSDQQAGLDPSVNKVSSDVDFSAVKLESDTDQVPLSKLRSRISMLFESQAKDADVEKILEDIKHVVLDLQDSLPQNSVCSTVKETHPAKSTSDQQTSPQEDIGEIIESGIPLAKGNGNCEDSAHIIDQDLAAAISQVHDFVVSLGKEAMAVQDRSPDGYGLNKKIDEFSASVGKILCSKMSLVDFVLDLSNVLAKAAELSFSVLGYKGNEGETSMSDCIDKVALPENKIVLDDLARERFPNGCAHISNSSSDPEVLHDGSSIPGFELDSKSCNGSLEELEQLKSDKHNMLTDLTRCTEELKNTKSQLQETEQLLAELKTQLASSQKLNSLADTQLKCMAESYKSLEMRSQELEAEVNLLRAKAEALDNELQEEKRNYQNALDKCNDLQEQIKRSESCSKCLSPSAADEDTNTKQEREIAAAAEKLAECQETIFLLGRHLKALRPPTELVGSPQNEMHQMSERFMVDEPSLSGLNPEIIHGLKNFDQAEMETAVSSNFRGVGGESPSDVNSPTCPSDTEANMLLRSPGSSTAPKHWPTKSGSSTPSSVTPEKHSRSFSRFFSSKIKNGH</sequence>
<comment type="similarity">
    <text evidence="1">Belongs to the FPP family.</text>
</comment>
<gene>
    <name evidence="5" type="ORF">NE237_022372</name>
</gene>
<protein>
    <recommendedName>
        <fullName evidence="7">Filament-like plant protein 4</fullName>
    </recommendedName>
</protein>
<dbReference type="InterPro" id="IPR008587">
    <property type="entry name" value="FPP_plant"/>
</dbReference>
<dbReference type="EMBL" id="JAMYWD010000008">
    <property type="protein sequence ID" value="KAJ4962433.1"/>
    <property type="molecule type" value="Genomic_DNA"/>
</dbReference>
<organism evidence="5 6">
    <name type="scientific">Protea cynaroides</name>
    <dbReference type="NCBI Taxonomy" id="273540"/>
    <lineage>
        <taxon>Eukaryota</taxon>
        <taxon>Viridiplantae</taxon>
        <taxon>Streptophyta</taxon>
        <taxon>Embryophyta</taxon>
        <taxon>Tracheophyta</taxon>
        <taxon>Spermatophyta</taxon>
        <taxon>Magnoliopsida</taxon>
        <taxon>Proteales</taxon>
        <taxon>Proteaceae</taxon>
        <taxon>Protea</taxon>
    </lineage>
</organism>
<reference evidence="5" key="1">
    <citation type="journal article" date="2023" name="Plant J.">
        <title>The genome of the king protea, Protea cynaroides.</title>
        <authorList>
            <person name="Chang J."/>
            <person name="Duong T.A."/>
            <person name="Schoeman C."/>
            <person name="Ma X."/>
            <person name="Roodt D."/>
            <person name="Barker N."/>
            <person name="Li Z."/>
            <person name="Van de Peer Y."/>
            <person name="Mizrachi E."/>
        </authorList>
    </citation>
    <scope>NUCLEOTIDE SEQUENCE</scope>
    <source>
        <tissue evidence="5">Young leaves</tissue>
    </source>
</reference>
<name>A0A9Q0K5R9_9MAGN</name>
<feature type="coiled-coil region" evidence="3">
    <location>
        <begin position="309"/>
        <end position="350"/>
    </location>
</feature>
<evidence type="ECO:0008006" key="7">
    <source>
        <dbReference type="Google" id="ProtNLM"/>
    </source>
</evidence>
<feature type="coiled-coil region" evidence="3">
    <location>
        <begin position="143"/>
        <end position="198"/>
    </location>
</feature>
<evidence type="ECO:0000313" key="5">
    <source>
        <dbReference type="EMBL" id="KAJ4962433.1"/>
    </source>
</evidence>
<feature type="region of interest" description="Disordered" evidence="4">
    <location>
        <begin position="1132"/>
        <end position="1204"/>
    </location>
</feature>
<feature type="compositionally biased region" description="Polar residues" evidence="4">
    <location>
        <begin position="1174"/>
        <end position="1184"/>
    </location>
</feature>
<feature type="compositionally biased region" description="Polar residues" evidence="4">
    <location>
        <begin position="511"/>
        <end position="542"/>
    </location>
</feature>
<evidence type="ECO:0000256" key="2">
    <source>
        <dbReference type="ARBA" id="ARBA00023054"/>
    </source>
</evidence>
<dbReference type="Proteomes" id="UP001141806">
    <property type="component" value="Unassembled WGS sequence"/>
</dbReference>